<evidence type="ECO:0000256" key="3">
    <source>
        <dbReference type="ARBA" id="ARBA00022764"/>
    </source>
</evidence>
<name>A0A2R4MDW0_9HYPH</name>
<dbReference type="Proteomes" id="UP000258927">
    <property type="component" value="Chromosome"/>
</dbReference>
<dbReference type="PANTHER" id="PTHR36307">
    <property type="entry name" value="FLAGELLA BASAL BODY P-RING FORMATION PROTEIN FLGA"/>
    <property type="match status" value="1"/>
</dbReference>
<dbReference type="EMBL" id="CP021330">
    <property type="protein sequence ID" value="AVX04076.1"/>
    <property type="molecule type" value="Genomic_DNA"/>
</dbReference>
<dbReference type="InterPro" id="IPR039246">
    <property type="entry name" value="Flagellar_FlgA"/>
</dbReference>
<protein>
    <recommendedName>
        <fullName evidence="5">SAF domain-containing protein</fullName>
    </recommendedName>
</protein>
<dbReference type="InterPro" id="IPR017585">
    <property type="entry name" value="SAF_FlgA"/>
</dbReference>
<dbReference type="SMART" id="SM00858">
    <property type="entry name" value="SAF"/>
    <property type="match status" value="1"/>
</dbReference>
<keyword evidence="3" id="KW-0574">Periplasm</keyword>
<dbReference type="GO" id="GO:0042597">
    <property type="term" value="C:periplasmic space"/>
    <property type="evidence" value="ECO:0007669"/>
    <property type="project" value="UniProtKB-SubCell"/>
</dbReference>
<dbReference type="Pfam" id="PF13144">
    <property type="entry name" value="ChapFlgA"/>
    <property type="match status" value="1"/>
</dbReference>
<gene>
    <name evidence="6" type="ORF">MXMO3_01546</name>
</gene>
<dbReference type="InterPro" id="IPR013974">
    <property type="entry name" value="SAF"/>
</dbReference>
<accession>A0A2R4MDW0</accession>
<feature type="chain" id="PRO_5015318575" description="SAF domain-containing protein" evidence="4">
    <location>
        <begin position="21"/>
        <end position="318"/>
    </location>
</feature>
<sequence>MFKTLTKTALIISASLMAHAALAMPVLKPSIVVDTKVVTVGDMFDNAGIHAETALFRSPAPGTVGAVPLTSVHLAAQRAGFTNYDTAGLSQVRVERAGVKIDANFVNQLVNDELINRQLLLEGETAKIRLNTALKGLFADGASDNPVMVLDFEVGPETRTFAARLALSGHKQPLRVDGRIDIMVQAPFITQSISKGEILKLSDIEMRPASEQVIRAQGPVLLVDLVGKSLTRSLRSGSPIRISDVAEPDVINRNDLVTLYFKKGALTLTVKAKALQSAAIDEPVTVLNLMSNKPIQGIVSGAGTVTIPSGPAKIAAAN</sequence>
<evidence type="ECO:0000313" key="7">
    <source>
        <dbReference type="Proteomes" id="UP000258927"/>
    </source>
</evidence>
<dbReference type="GO" id="GO:0044780">
    <property type="term" value="P:bacterial-type flagellum assembly"/>
    <property type="evidence" value="ECO:0007669"/>
    <property type="project" value="InterPro"/>
</dbReference>
<dbReference type="RefSeq" id="WP_117395480.1">
    <property type="nucleotide sequence ID" value="NZ_CP021330.1"/>
</dbReference>
<dbReference type="Gene3D" id="2.30.30.760">
    <property type="match status" value="1"/>
</dbReference>
<dbReference type="PANTHER" id="PTHR36307:SF1">
    <property type="entry name" value="FLAGELLA BASAL BODY P-RING FORMATION PROTEIN FLGA"/>
    <property type="match status" value="1"/>
</dbReference>
<dbReference type="AlphaFoldDB" id="A0A2R4MDW0"/>
<keyword evidence="7" id="KW-1185">Reference proteome</keyword>
<evidence type="ECO:0000256" key="4">
    <source>
        <dbReference type="SAM" id="SignalP"/>
    </source>
</evidence>
<dbReference type="NCBIfam" id="TIGR03170">
    <property type="entry name" value="flgA_cterm"/>
    <property type="match status" value="1"/>
</dbReference>
<feature type="signal peptide" evidence="4">
    <location>
        <begin position="1"/>
        <end position="20"/>
    </location>
</feature>
<reference evidence="6 7" key="1">
    <citation type="submission" date="2017-05" db="EMBL/GenBank/DDBJ databases">
        <title>Genome Analysis of Maritalea myrionectae HL2708#5.</title>
        <authorList>
            <consortium name="Cotde Inc.-PKNU"/>
            <person name="Jang D."/>
            <person name="Oh H.-M."/>
        </authorList>
    </citation>
    <scope>NUCLEOTIDE SEQUENCE [LARGE SCALE GENOMIC DNA]</scope>
    <source>
        <strain evidence="6 7">HL2708#5</strain>
    </source>
</reference>
<dbReference type="STRING" id="1122213.GCA_000423365_01244"/>
<keyword evidence="2 4" id="KW-0732">Signal</keyword>
<evidence type="ECO:0000256" key="1">
    <source>
        <dbReference type="ARBA" id="ARBA00004418"/>
    </source>
</evidence>
<feature type="domain" description="SAF" evidence="5">
    <location>
        <begin position="184"/>
        <end position="246"/>
    </location>
</feature>
<evidence type="ECO:0000259" key="5">
    <source>
        <dbReference type="SMART" id="SM00858"/>
    </source>
</evidence>
<evidence type="ECO:0000313" key="6">
    <source>
        <dbReference type="EMBL" id="AVX04076.1"/>
    </source>
</evidence>
<comment type="subcellular location">
    <subcellularLocation>
        <location evidence="1">Periplasm</location>
    </subcellularLocation>
</comment>
<proteinExistence type="predicted"/>
<dbReference type="KEGG" id="mmyr:MXMO3_01546"/>
<evidence type="ECO:0000256" key="2">
    <source>
        <dbReference type="ARBA" id="ARBA00022729"/>
    </source>
</evidence>
<organism evidence="6 7">
    <name type="scientific">Maritalea myrionectae</name>
    <dbReference type="NCBI Taxonomy" id="454601"/>
    <lineage>
        <taxon>Bacteria</taxon>
        <taxon>Pseudomonadati</taxon>
        <taxon>Pseudomonadota</taxon>
        <taxon>Alphaproteobacteria</taxon>
        <taxon>Hyphomicrobiales</taxon>
        <taxon>Devosiaceae</taxon>
        <taxon>Maritalea</taxon>
    </lineage>
</organism>